<dbReference type="Proteomes" id="UP000313359">
    <property type="component" value="Unassembled WGS sequence"/>
</dbReference>
<accession>A0A5C2S8P4</accession>
<gene>
    <name evidence="1" type="ORF">L227DRAFT_611855</name>
</gene>
<dbReference type="OrthoDB" id="2745718at2759"/>
<evidence type="ECO:0000313" key="2">
    <source>
        <dbReference type="Proteomes" id="UP000313359"/>
    </source>
</evidence>
<dbReference type="AlphaFoldDB" id="A0A5C2S8P4"/>
<name>A0A5C2S8P4_9APHY</name>
<evidence type="ECO:0000313" key="1">
    <source>
        <dbReference type="EMBL" id="RPD59648.1"/>
    </source>
</evidence>
<protein>
    <submittedName>
        <fullName evidence="1">Uncharacterized protein</fullName>
    </submittedName>
</protein>
<dbReference type="EMBL" id="ML122269">
    <property type="protein sequence ID" value="RPD59648.1"/>
    <property type="molecule type" value="Genomic_DNA"/>
</dbReference>
<keyword evidence="2" id="KW-1185">Reference proteome</keyword>
<sequence length="321" mass="36756">MFAPSEPECYGVSNIQIHDQFVIWMLDTLFGRQVEEHLFPGPGFITYTLLDAAHILVTSDRWDELRVYRFDPPDESADGVLRLGFPFEDRCRPRIQQSSIPVLPPNVPFWPDAKLRILTVFYYSMVSTPPIGALMIPYTTFRRLLHPKSTTKPTYTPPLRVPWEQWGPQGSVDLQVPADKRVVLLNSYPYGSRVSFNAFEMPGGRLGPDWWKQMDVVTFDLNPYGDKYADNPYVACPPRPARWSAEQVKQWIRDESAIPHSASSVPRHQESPTLYDSTMIAHCYGFTEFFPIQLPASVHEIGFRTHFLMEKNGSEAIESAD</sequence>
<organism evidence="1 2">
    <name type="scientific">Lentinus tigrinus ALCF2SS1-6</name>
    <dbReference type="NCBI Taxonomy" id="1328759"/>
    <lineage>
        <taxon>Eukaryota</taxon>
        <taxon>Fungi</taxon>
        <taxon>Dikarya</taxon>
        <taxon>Basidiomycota</taxon>
        <taxon>Agaricomycotina</taxon>
        <taxon>Agaricomycetes</taxon>
        <taxon>Polyporales</taxon>
        <taxon>Polyporaceae</taxon>
        <taxon>Lentinus</taxon>
    </lineage>
</organism>
<proteinExistence type="predicted"/>
<reference evidence="1" key="1">
    <citation type="journal article" date="2018" name="Genome Biol. Evol.">
        <title>Genomics and development of Lentinus tigrinus, a white-rot wood-decaying mushroom with dimorphic fruiting bodies.</title>
        <authorList>
            <person name="Wu B."/>
            <person name="Xu Z."/>
            <person name="Knudson A."/>
            <person name="Carlson A."/>
            <person name="Chen N."/>
            <person name="Kovaka S."/>
            <person name="LaButti K."/>
            <person name="Lipzen A."/>
            <person name="Pennachio C."/>
            <person name="Riley R."/>
            <person name="Schakwitz W."/>
            <person name="Umezawa K."/>
            <person name="Ohm R.A."/>
            <person name="Grigoriev I.V."/>
            <person name="Nagy L.G."/>
            <person name="Gibbons J."/>
            <person name="Hibbett D."/>
        </authorList>
    </citation>
    <scope>NUCLEOTIDE SEQUENCE [LARGE SCALE GENOMIC DNA]</scope>
    <source>
        <strain evidence="1">ALCF2SS1-6</strain>
    </source>
</reference>